<feature type="region of interest" description="Disordered" evidence="1">
    <location>
        <begin position="24"/>
        <end position="101"/>
    </location>
</feature>
<evidence type="ECO:0008006" key="3">
    <source>
        <dbReference type="Google" id="ProtNLM"/>
    </source>
</evidence>
<comment type="caution">
    <text evidence="2">The sequence shown here is derived from an EMBL/GenBank/DDBJ whole genome shotgun (WGS) entry which is preliminary data.</text>
</comment>
<evidence type="ECO:0000256" key="1">
    <source>
        <dbReference type="SAM" id="MobiDB-lite"/>
    </source>
</evidence>
<name>A0A644YKR4_9ZZZZ</name>
<protein>
    <recommendedName>
        <fullName evidence="3">Lipoprotein</fullName>
    </recommendedName>
</protein>
<dbReference type="EMBL" id="VSSQ01005393">
    <property type="protein sequence ID" value="MPM28970.1"/>
    <property type="molecule type" value="Genomic_DNA"/>
</dbReference>
<dbReference type="PROSITE" id="PS51257">
    <property type="entry name" value="PROKAR_LIPOPROTEIN"/>
    <property type="match status" value="1"/>
</dbReference>
<sequence length="141" mass="14451">MKRTFAFLLTALMAMSLTACGTDKNNTPNNSTPNQSVTDNNAGSGAGSATGTAAVKNSDQRRIENGASGTAAGAADNEMLGLENDGVGAPESAVVNNGNRTNSGVIRSTTYGQMLRNARVHDRDGFLLDGENAVTPGAAFR</sequence>
<dbReference type="AlphaFoldDB" id="A0A644YKR4"/>
<reference evidence="2" key="1">
    <citation type="submission" date="2019-08" db="EMBL/GenBank/DDBJ databases">
        <authorList>
            <person name="Kucharzyk K."/>
            <person name="Murdoch R.W."/>
            <person name="Higgins S."/>
            <person name="Loffler F."/>
        </authorList>
    </citation>
    <scope>NUCLEOTIDE SEQUENCE</scope>
</reference>
<gene>
    <name evidence="2" type="ORF">SDC9_75508</name>
</gene>
<evidence type="ECO:0000313" key="2">
    <source>
        <dbReference type="EMBL" id="MPM28970.1"/>
    </source>
</evidence>
<feature type="compositionally biased region" description="Low complexity" evidence="1">
    <location>
        <begin position="24"/>
        <end position="36"/>
    </location>
</feature>
<organism evidence="2">
    <name type="scientific">bioreactor metagenome</name>
    <dbReference type="NCBI Taxonomy" id="1076179"/>
    <lineage>
        <taxon>unclassified sequences</taxon>
        <taxon>metagenomes</taxon>
        <taxon>ecological metagenomes</taxon>
    </lineage>
</organism>
<accession>A0A644YKR4</accession>
<proteinExistence type="predicted"/>